<proteinExistence type="predicted"/>
<reference evidence="1" key="1">
    <citation type="submission" date="2020-02" db="EMBL/GenBank/DDBJ databases">
        <title>Genome sequencing of the panga catfish, Pangasius djambal.</title>
        <authorList>
            <person name="Wen M."/>
            <person name="Zahm M."/>
            <person name="Roques C."/>
            <person name="Cabau C."/>
            <person name="Klopp C."/>
            <person name="Donnadieu C."/>
            <person name="Jouanno E."/>
            <person name="Avarre J.-C."/>
            <person name="Campet M."/>
            <person name="Ha T."/>
            <person name="Dugue R."/>
            <person name="Lampietro C."/>
            <person name="Louis A."/>
            <person name="Herpin A."/>
            <person name="Echchiki A."/>
            <person name="Berthelot C."/>
            <person name="Parey E."/>
            <person name="Roest-Crollius H."/>
            <person name="Braasch I."/>
            <person name="Postlethwait J.H."/>
            <person name="Bobe J."/>
            <person name="Montfort J."/>
            <person name="Bouchez O."/>
            <person name="Begum T."/>
            <person name="Schartl M."/>
            <person name="Gustiano R."/>
            <person name="Guiguen Y."/>
        </authorList>
    </citation>
    <scope>NUCLEOTIDE SEQUENCE</scope>
    <source>
        <strain evidence="1">Pdj_M5554</strain>
    </source>
</reference>
<dbReference type="EMBL" id="CM040977">
    <property type="protein sequence ID" value="MCJ8730934.1"/>
    <property type="molecule type" value="Genomic_DNA"/>
</dbReference>
<organism evidence="1 2">
    <name type="scientific">Pangasius djambal</name>
    <dbReference type="NCBI Taxonomy" id="1691987"/>
    <lineage>
        <taxon>Eukaryota</taxon>
        <taxon>Metazoa</taxon>
        <taxon>Chordata</taxon>
        <taxon>Craniata</taxon>
        <taxon>Vertebrata</taxon>
        <taxon>Euteleostomi</taxon>
        <taxon>Actinopterygii</taxon>
        <taxon>Neopterygii</taxon>
        <taxon>Teleostei</taxon>
        <taxon>Ostariophysi</taxon>
        <taxon>Siluriformes</taxon>
        <taxon>Pangasiidae</taxon>
        <taxon>Pangasius</taxon>
    </lineage>
</organism>
<name>A0ACC5Y5L7_9TELE</name>
<accession>A0ACC5Y5L7</accession>
<evidence type="ECO:0000313" key="1">
    <source>
        <dbReference type="EMBL" id="MCJ8730934.1"/>
    </source>
</evidence>
<evidence type="ECO:0000313" key="2">
    <source>
        <dbReference type="Proteomes" id="UP000830395"/>
    </source>
</evidence>
<protein>
    <submittedName>
        <fullName evidence="1">Uncharacterized protein</fullName>
    </submittedName>
</protein>
<gene>
    <name evidence="1" type="ORF">PDJAM_G00190430</name>
</gene>
<dbReference type="Proteomes" id="UP000830395">
    <property type="component" value="Chromosome 3"/>
</dbReference>
<sequence>MMILNTVSITAILLTLSGVKALVLTQEKALSVQAGQNVKILCSPSTAPERVDCQVDSLTVDLDPKNICILTVFRLKMKPSITVLATTVWEAAQCCSLLNPSYKNPNTT</sequence>
<comment type="caution">
    <text evidence="1">The sequence shown here is derived from an EMBL/GenBank/DDBJ whole genome shotgun (WGS) entry which is preliminary data.</text>
</comment>
<keyword evidence="2" id="KW-1185">Reference proteome</keyword>